<sequence length="77" mass="8963">MGLRAYRPWHREERRSSAQAEAEKVRVAVAQLDCAELYLAAAVNLEIEDGDVSWMLDDVRRRVLWVRDQLGRPRVVD</sequence>
<dbReference type="EMBL" id="JAEKNR010000060">
    <property type="protein sequence ID" value="MBJ7597408.1"/>
    <property type="molecule type" value="Genomic_DNA"/>
</dbReference>
<evidence type="ECO:0000256" key="1">
    <source>
        <dbReference type="SAM" id="MobiDB-lite"/>
    </source>
</evidence>
<dbReference type="Proteomes" id="UP000612893">
    <property type="component" value="Unassembled WGS sequence"/>
</dbReference>
<name>A0A934N7Y5_9BACT</name>
<dbReference type="RefSeq" id="WP_338199598.1">
    <property type="nucleotide sequence ID" value="NZ_JAEKNR010000060.1"/>
</dbReference>
<evidence type="ECO:0000313" key="2">
    <source>
        <dbReference type="EMBL" id="MBJ7597408.1"/>
    </source>
</evidence>
<feature type="compositionally biased region" description="Basic and acidic residues" evidence="1">
    <location>
        <begin position="9"/>
        <end position="20"/>
    </location>
</feature>
<reference evidence="2" key="1">
    <citation type="submission" date="2020-10" db="EMBL/GenBank/DDBJ databases">
        <title>Ca. Dormibacterota MAGs.</title>
        <authorList>
            <person name="Montgomery K."/>
        </authorList>
    </citation>
    <scope>NUCLEOTIDE SEQUENCE [LARGE SCALE GENOMIC DNA]</scope>
    <source>
        <strain evidence="2">SC8812_S17_10</strain>
    </source>
</reference>
<dbReference type="AlphaFoldDB" id="A0A934N7Y5"/>
<feature type="region of interest" description="Disordered" evidence="1">
    <location>
        <begin position="1"/>
        <end position="20"/>
    </location>
</feature>
<evidence type="ECO:0000313" key="3">
    <source>
        <dbReference type="Proteomes" id="UP000612893"/>
    </source>
</evidence>
<protein>
    <submittedName>
        <fullName evidence="2">Uncharacterized protein</fullName>
    </submittedName>
</protein>
<comment type="caution">
    <text evidence="2">The sequence shown here is derived from an EMBL/GenBank/DDBJ whole genome shotgun (WGS) entry which is preliminary data.</text>
</comment>
<keyword evidence="3" id="KW-1185">Reference proteome</keyword>
<proteinExistence type="predicted"/>
<accession>A0A934N7Y5</accession>
<organism evidence="2 3">
    <name type="scientific">Candidatus Nephthysia bennettiae</name>
    <dbReference type="NCBI Taxonomy" id="3127016"/>
    <lineage>
        <taxon>Bacteria</taxon>
        <taxon>Bacillati</taxon>
        <taxon>Candidatus Dormiibacterota</taxon>
        <taxon>Candidatus Dormibacteria</taxon>
        <taxon>Candidatus Dormibacterales</taxon>
        <taxon>Candidatus Dormibacteraceae</taxon>
        <taxon>Candidatus Nephthysia</taxon>
    </lineage>
</organism>
<gene>
    <name evidence="2" type="ORF">JF922_04900</name>
</gene>